<dbReference type="EMBL" id="CAJOBJ010207170">
    <property type="protein sequence ID" value="CAF5000499.1"/>
    <property type="molecule type" value="Genomic_DNA"/>
</dbReference>
<gene>
    <name evidence="1" type="ORF">BYL167_LOCUS34636</name>
    <name evidence="2" type="ORF">GIL414_LOCUS57209</name>
</gene>
<sequence>MEEVKIWIRNAQTRLTTSSSSIEVEDLFGRNPNIQQEIRETQTNINRLNR</sequence>
<dbReference type="Proteomes" id="UP000681967">
    <property type="component" value="Unassembled WGS sequence"/>
</dbReference>
<accession>A0A8S2X0K5</accession>
<reference evidence="1" key="1">
    <citation type="submission" date="2021-02" db="EMBL/GenBank/DDBJ databases">
        <authorList>
            <person name="Nowell W R."/>
        </authorList>
    </citation>
    <scope>NUCLEOTIDE SEQUENCE</scope>
</reference>
<evidence type="ECO:0000313" key="2">
    <source>
        <dbReference type="EMBL" id="CAF5000499.1"/>
    </source>
</evidence>
<dbReference type="EMBL" id="CAJOBH010070675">
    <property type="protein sequence ID" value="CAF4470416.1"/>
    <property type="molecule type" value="Genomic_DNA"/>
</dbReference>
<proteinExistence type="predicted"/>
<protein>
    <submittedName>
        <fullName evidence="1">Uncharacterized protein</fullName>
    </submittedName>
</protein>
<dbReference type="Proteomes" id="UP000681720">
    <property type="component" value="Unassembled WGS sequence"/>
</dbReference>
<evidence type="ECO:0000313" key="3">
    <source>
        <dbReference type="Proteomes" id="UP000681967"/>
    </source>
</evidence>
<organism evidence="1 3">
    <name type="scientific">Rotaria magnacalcarata</name>
    <dbReference type="NCBI Taxonomy" id="392030"/>
    <lineage>
        <taxon>Eukaryota</taxon>
        <taxon>Metazoa</taxon>
        <taxon>Spiralia</taxon>
        <taxon>Gnathifera</taxon>
        <taxon>Rotifera</taxon>
        <taxon>Eurotatoria</taxon>
        <taxon>Bdelloidea</taxon>
        <taxon>Philodinida</taxon>
        <taxon>Philodinidae</taxon>
        <taxon>Rotaria</taxon>
    </lineage>
</organism>
<comment type="caution">
    <text evidence="1">The sequence shown here is derived from an EMBL/GenBank/DDBJ whole genome shotgun (WGS) entry which is preliminary data.</text>
</comment>
<evidence type="ECO:0000313" key="1">
    <source>
        <dbReference type="EMBL" id="CAF4470416.1"/>
    </source>
</evidence>
<dbReference type="AlphaFoldDB" id="A0A8S2X0K5"/>
<feature type="non-terminal residue" evidence="1">
    <location>
        <position position="1"/>
    </location>
</feature>
<name>A0A8S2X0K5_9BILA</name>